<evidence type="ECO:0000313" key="2">
    <source>
        <dbReference type="EMBL" id="GFJ80862.1"/>
    </source>
</evidence>
<dbReference type="Pfam" id="PF13602">
    <property type="entry name" value="ADH_zinc_N_2"/>
    <property type="match status" value="1"/>
</dbReference>
<dbReference type="SUPFAM" id="SSF50129">
    <property type="entry name" value="GroES-like"/>
    <property type="match status" value="1"/>
</dbReference>
<dbReference type="InterPro" id="IPR050700">
    <property type="entry name" value="YIM1/Zinc_Alcohol_DH_Fams"/>
</dbReference>
<gene>
    <name evidence="2" type="ORF">Phou_050420</name>
</gene>
<dbReference type="SMART" id="SM00829">
    <property type="entry name" value="PKS_ER"/>
    <property type="match status" value="1"/>
</dbReference>
<name>A0A6V8K6N0_9ACTN</name>
<dbReference type="Gene3D" id="3.90.180.10">
    <property type="entry name" value="Medium-chain alcohol dehydrogenases, catalytic domain"/>
    <property type="match status" value="1"/>
</dbReference>
<keyword evidence="3" id="KW-1185">Reference proteome</keyword>
<dbReference type="CDD" id="cd08267">
    <property type="entry name" value="MDR1"/>
    <property type="match status" value="1"/>
</dbReference>
<dbReference type="SUPFAM" id="SSF51735">
    <property type="entry name" value="NAD(P)-binding Rossmann-fold domains"/>
    <property type="match status" value="1"/>
</dbReference>
<dbReference type="EMBL" id="BLPF01000002">
    <property type="protein sequence ID" value="GFJ80862.1"/>
    <property type="molecule type" value="Genomic_DNA"/>
</dbReference>
<feature type="domain" description="Enoyl reductase (ER)" evidence="1">
    <location>
        <begin position="11"/>
        <end position="320"/>
    </location>
</feature>
<comment type="caution">
    <text evidence="2">The sequence shown here is derived from an EMBL/GenBank/DDBJ whole genome shotgun (WGS) entry which is preliminary data.</text>
</comment>
<accession>A0A6V8K6N0</accession>
<dbReference type="Pfam" id="PF08240">
    <property type="entry name" value="ADH_N"/>
    <property type="match status" value="1"/>
</dbReference>
<dbReference type="InterPro" id="IPR036291">
    <property type="entry name" value="NAD(P)-bd_dom_sf"/>
</dbReference>
<dbReference type="PANTHER" id="PTHR11695:SF648">
    <property type="entry name" value="ZINC-BINDING OXIDOREDUCTASE"/>
    <property type="match status" value="1"/>
</dbReference>
<evidence type="ECO:0000259" key="1">
    <source>
        <dbReference type="SMART" id="SM00829"/>
    </source>
</evidence>
<dbReference type="InterPro" id="IPR020843">
    <property type="entry name" value="ER"/>
</dbReference>
<evidence type="ECO:0000313" key="3">
    <source>
        <dbReference type="Proteomes" id="UP000482800"/>
    </source>
</evidence>
<dbReference type="InterPro" id="IPR013154">
    <property type="entry name" value="ADH-like_N"/>
</dbReference>
<dbReference type="AlphaFoldDB" id="A0A6V8K6N0"/>
<dbReference type="Gene3D" id="3.40.50.720">
    <property type="entry name" value="NAD(P)-binding Rossmann-like Domain"/>
    <property type="match status" value="1"/>
</dbReference>
<proteinExistence type="predicted"/>
<dbReference type="GO" id="GO:0016491">
    <property type="term" value="F:oxidoreductase activity"/>
    <property type="evidence" value="ECO:0007669"/>
    <property type="project" value="InterPro"/>
</dbReference>
<organism evidence="2 3">
    <name type="scientific">Phytohabitans houttuyneae</name>
    <dbReference type="NCBI Taxonomy" id="1076126"/>
    <lineage>
        <taxon>Bacteria</taxon>
        <taxon>Bacillati</taxon>
        <taxon>Actinomycetota</taxon>
        <taxon>Actinomycetes</taxon>
        <taxon>Micromonosporales</taxon>
        <taxon>Micromonosporaceae</taxon>
    </lineage>
</organism>
<dbReference type="PANTHER" id="PTHR11695">
    <property type="entry name" value="ALCOHOL DEHYDROGENASE RELATED"/>
    <property type="match status" value="1"/>
</dbReference>
<reference evidence="2 3" key="1">
    <citation type="submission" date="2020-03" db="EMBL/GenBank/DDBJ databases">
        <title>Whole genome shotgun sequence of Phytohabitans houttuyneae NBRC 108639.</title>
        <authorList>
            <person name="Komaki H."/>
            <person name="Tamura T."/>
        </authorList>
    </citation>
    <scope>NUCLEOTIDE SEQUENCE [LARGE SCALE GENOMIC DNA]</scope>
    <source>
        <strain evidence="2 3">NBRC 108639</strain>
    </source>
</reference>
<dbReference type="Proteomes" id="UP000482800">
    <property type="component" value="Unassembled WGS sequence"/>
</dbReference>
<dbReference type="InterPro" id="IPR011032">
    <property type="entry name" value="GroES-like_sf"/>
</dbReference>
<reference evidence="2 3" key="2">
    <citation type="submission" date="2020-03" db="EMBL/GenBank/DDBJ databases">
        <authorList>
            <person name="Ichikawa N."/>
            <person name="Kimura A."/>
            <person name="Kitahashi Y."/>
            <person name="Uohara A."/>
        </authorList>
    </citation>
    <scope>NUCLEOTIDE SEQUENCE [LARGE SCALE GENOMIC DNA]</scope>
    <source>
        <strain evidence="2 3">NBRC 108639</strain>
    </source>
</reference>
<sequence>MMKAAVCAAYGLPEVVQEADVDTPEPGPNQILVRVHAATVTAADRAFRSGTPRFARLVTGLRRPKKSVLGTEFAGEVSATGEAVTRYTVGDKVFGATDLGLGAHAEYVCVKEDAALAALPTGLDYAEAATLVDGTALVFLRDHAKLHSGQSILINGASGSVGVHAVQLARHFGAGVTAVCSGAGAELVARLGADRVIDYTRTDFTKEGRTYDVIFDVAGASSYGRCRRLLKPGGRYLTTVPSPAIMVQAPWTAVAGSRRAVIAFTGLRPVEAKVKDLALVKELVEAGRIVPVVDQTVPLTRVADAYRHLDRQGKRGTTVLKLA</sequence>
<protein>
    <submittedName>
        <fullName evidence="2">NADPH:quinone oxidoreductase</fullName>
    </submittedName>
</protein>